<dbReference type="AlphaFoldDB" id="A0A9P8WJS8"/>
<protein>
    <submittedName>
        <fullName evidence="2">Uncharacterized protein</fullName>
    </submittedName>
</protein>
<sequence length="206" mass="22738">MSLPRRRSSLHRHARRWRDRGGGIEAARPGCVVRKGSGPRRDDVLRQSGLGSRPGRLLGSVNSKRPMAFKRRPRVSSAQFSQTLPRTHHISQYHFVARVSTSIVTSTLPLSLAPGHVSITTLPSMIHHTVDPASPSTSLALSVCLLEVVHPGPNEANRLEGWLCGRPMPTTGSRTSRLSQATNITNIFFSFSFFLFHFSFPPSTHS</sequence>
<reference evidence="2 3" key="1">
    <citation type="journal article" date="2021" name="Nat. Commun.">
        <title>Genetic determinants of endophytism in the Arabidopsis root mycobiome.</title>
        <authorList>
            <person name="Mesny F."/>
            <person name="Miyauchi S."/>
            <person name="Thiergart T."/>
            <person name="Pickel B."/>
            <person name="Atanasova L."/>
            <person name="Karlsson M."/>
            <person name="Huettel B."/>
            <person name="Barry K.W."/>
            <person name="Haridas S."/>
            <person name="Chen C."/>
            <person name="Bauer D."/>
            <person name="Andreopoulos W."/>
            <person name="Pangilinan J."/>
            <person name="LaButti K."/>
            <person name="Riley R."/>
            <person name="Lipzen A."/>
            <person name="Clum A."/>
            <person name="Drula E."/>
            <person name="Henrissat B."/>
            <person name="Kohler A."/>
            <person name="Grigoriev I.V."/>
            <person name="Martin F.M."/>
            <person name="Hacquard S."/>
        </authorList>
    </citation>
    <scope>NUCLEOTIDE SEQUENCE [LARGE SCALE GENOMIC DNA]</scope>
    <source>
        <strain evidence="2 3">MPI-CAGE-CH-0241</strain>
    </source>
</reference>
<accession>A0A9P8WJS8</accession>
<gene>
    <name evidence="2" type="ORF">B0T10DRAFT_4071</name>
</gene>
<evidence type="ECO:0000313" key="3">
    <source>
        <dbReference type="Proteomes" id="UP000777438"/>
    </source>
</evidence>
<dbReference type="EMBL" id="JAGPYM010000001">
    <property type="protein sequence ID" value="KAH6899736.1"/>
    <property type="molecule type" value="Genomic_DNA"/>
</dbReference>
<feature type="region of interest" description="Disordered" evidence="1">
    <location>
        <begin position="1"/>
        <end position="61"/>
    </location>
</feature>
<name>A0A9P8WJS8_9HYPO</name>
<keyword evidence="3" id="KW-1185">Reference proteome</keyword>
<evidence type="ECO:0000256" key="1">
    <source>
        <dbReference type="SAM" id="MobiDB-lite"/>
    </source>
</evidence>
<proteinExistence type="predicted"/>
<comment type="caution">
    <text evidence="2">The sequence shown here is derived from an EMBL/GenBank/DDBJ whole genome shotgun (WGS) entry which is preliminary data.</text>
</comment>
<evidence type="ECO:0000313" key="2">
    <source>
        <dbReference type="EMBL" id="KAH6899736.1"/>
    </source>
</evidence>
<dbReference type="Proteomes" id="UP000777438">
    <property type="component" value="Unassembled WGS sequence"/>
</dbReference>
<feature type="compositionally biased region" description="Low complexity" evidence="1">
    <location>
        <begin position="46"/>
        <end position="60"/>
    </location>
</feature>
<feature type="compositionally biased region" description="Basic residues" evidence="1">
    <location>
        <begin position="1"/>
        <end position="18"/>
    </location>
</feature>
<organism evidence="2 3">
    <name type="scientific">Thelonectria olida</name>
    <dbReference type="NCBI Taxonomy" id="1576542"/>
    <lineage>
        <taxon>Eukaryota</taxon>
        <taxon>Fungi</taxon>
        <taxon>Dikarya</taxon>
        <taxon>Ascomycota</taxon>
        <taxon>Pezizomycotina</taxon>
        <taxon>Sordariomycetes</taxon>
        <taxon>Hypocreomycetidae</taxon>
        <taxon>Hypocreales</taxon>
        <taxon>Nectriaceae</taxon>
        <taxon>Thelonectria</taxon>
    </lineage>
</organism>